<reference evidence="2" key="1">
    <citation type="submission" date="2020-05" db="EMBL/GenBank/DDBJ databases">
        <authorList>
            <person name="Chiriac C."/>
            <person name="Salcher M."/>
            <person name="Ghai R."/>
            <person name="Kavagutti S V."/>
        </authorList>
    </citation>
    <scope>NUCLEOTIDE SEQUENCE</scope>
</reference>
<dbReference type="EMBL" id="LR797812">
    <property type="protein sequence ID" value="CAB4240651.1"/>
    <property type="molecule type" value="Genomic_DNA"/>
</dbReference>
<protein>
    <submittedName>
        <fullName evidence="2">Uncharacterized protein</fullName>
    </submittedName>
</protein>
<sequence>MRKHYDITNDIYYRKQRNSLTREIIASFLMILAIGVPFAIYFWRM</sequence>
<gene>
    <name evidence="2" type="ORF">UFOVP38_40</name>
</gene>
<name>A0A6J5T9Y3_9CAUD</name>
<feature type="transmembrane region" description="Helical" evidence="1">
    <location>
        <begin position="24"/>
        <end position="43"/>
    </location>
</feature>
<evidence type="ECO:0000313" key="2">
    <source>
        <dbReference type="EMBL" id="CAB4240651.1"/>
    </source>
</evidence>
<keyword evidence="1" id="KW-0812">Transmembrane</keyword>
<accession>A0A6J5T9Y3</accession>
<proteinExistence type="predicted"/>
<evidence type="ECO:0000256" key="1">
    <source>
        <dbReference type="SAM" id="Phobius"/>
    </source>
</evidence>
<organism evidence="2">
    <name type="scientific">uncultured Caudovirales phage</name>
    <dbReference type="NCBI Taxonomy" id="2100421"/>
    <lineage>
        <taxon>Viruses</taxon>
        <taxon>Duplodnaviria</taxon>
        <taxon>Heunggongvirae</taxon>
        <taxon>Uroviricota</taxon>
        <taxon>Caudoviricetes</taxon>
        <taxon>Peduoviridae</taxon>
        <taxon>Maltschvirus</taxon>
        <taxon>Maltschvirus maltsch</taxon>
    </lineage>
</organism>
<keyword evidence="1" id="KW-1133">Transmembrane helix</keyword>
<keyword evidence="1" id="KW-0472">Membrane</keyword>